<sequence>MARQWLFVRLYGAAGAATSLPPVLPRLARYLRSADPGACFFFSRADGPAGPAVDAWVDCDPRARPEVVELLRARTGPPWRLAVRQDVRRTADQAHESGRDVTDELAAVSTAFALAVLPEGAPDPEDAFRLGVTHLRDLVGLLPEDAGPGFLFQCWQLWSAALPPRRREELAVEADVRAATVPHPRSEARHAYLEGTRQVLRRGPAGGLPEPYLLLHHAGATHDRLGIPPAWGAAAALTVRNELTERPARLPATASGGRI</sequence>
<evidence type="ECO:0008006" key="3">
    <source>
        <dbReference type="Google" id="ProtNLM"/>
    </source>
</evidence>
<protein>
    <recommendedName>
        <fullName evidence="3">Thiopeptide-type bacteriocin biosynthesis domain-containing protein</fullName>
    </recommendedName>
</protein>
<dbReference type="EMBL" id="BMSL01000014">
    <property type="protein sequence ID" value="GGS50301.1"/>
    <property type="molecule type" value="Genomic_DNA"/>
</dbReference>
<reference evidence="1" key="1">
    <citation type="journal article" date="2014" name="Int. J. Syst. Evol. Microbiol.">
        <title>Complete genome sequence of Corynebacterium casei LMG S-19264T (=DSM 44701T), isolated from a smear-ripened cheese.</title>
        <authorList>
            <consortium name="US DOE Joint Genome Institute (JGI-PGF)"/>
            <person name="Walter F."/>
            <person name="Albersmeier A."/>
            <person name="Kalinowski J."/>
            <person name="Ruckert C."/>
        </authorList>
    </citation>
    <scope>NUCLEOTIDE SEQUENCE</scope>
    <source>
        <strain evidence="1">JCM 4234</strain>
    </source>
</reference>
<dbReference type="AlphaFoldDB" id="A0A918GNG8"/>
<evidence type="ECO:0000313" key="2">
    <source>
        <dbReference type="Proteomes" id="UP000653493"/>
    </source>
</evidence>
<reference evidence="1" key="2">
    <citation type="submission" date="2020-09" db="EMBL/GenBank/DDBJ databases">
        <authorList>
            <person name="Sun Q."/>
            <person name="Ohkuma M."/>
        </authorList>
    </citation>
    <scope>NUCLEOTIDE SEQUENCE</scope>
    <source>
        <strain evidence="1">JCM 4234</strain>
    </source>
</reference>
<comment type="caution">
    <text evidence="1">The sequence shown here is derived from an EMBL/GenBank/DDBJ whole genome shotgun (WGS) entry which is preliminary data.</text>
</comment>
<name>A0A918GNG8_STRGD</name>
<evidence type="ECO:0000313" key="1">
    <source>
        <dbReference type="EMBL" id="GGS50301.1"/>
    </source>
</evidence>
<proteinExistence type="predicted"/>
<keyword evidence="2" id="KW-1185">Reference proteome</keyword>
<dbReference type="Proteomes" id="UP000653493">
    <property type="component" value="Unassembled WGS sequence"/>
</dbReference>
<gene>
    <name evidence="1" type="ORF">GCM10010238_44770</name>
</gene>
<organism evidence="1 2">
    <name type="scientific">Streptomyces griseoviridis</name>
    <dbReference type="NCBI Taxonomy" id="45398"/>
    <lineage>
        <taxon>Bacteria</taxon>
        <taxon>Bacillati</taxon>
        <taxon>Actinomycetota</taxon>
        <taxon>Actinomycetes</taxon>
        <taxon>Kitasatosporales</taxon>
        <taxon>Streptomycetaceae</taxon>
        <taxon>Streptomyces</taxon>
    </lineage>
</organism>
<accession>A0A918GNG8</accession>